<comment type="catalytic activity">
    <reaction evidence="14">
        <text>pyruvate + ATP + H2O = phosphoenolpyruvate + AMP + phosphate + 2 H(+)</text>
        <dbReference type="Rhea" id="RHEA:11364"/>
        <dbReference type="ChEBI" id="CHEBI:15361"/>
        <dbReference type="ChEBI" id="CHEBI:15377"/>
        <dbReference type="ChEBI" id="CHEBI:15378"/>
        <dbReference type="ChEBI" id="CHEBI:30616"/>
        <dbReference type="ChEBI" id="CHEBI:43474"/>
        <dbReference type="ChEBI" id="CHEBI:58702"/>
        <dbReference type="ChEBI" id="CHEBI:456215"/>
        <dbReference type="EC" id="2.7.9.2"/>
    </reaction>
</comment>
<comment type="similarity">
    <text evidence="4">Belongs to the PEP-utilizing enzyme family.</text>
</comment>
<evidence type="ECO:0000259" key="16">
    <source>
        <dbReference type="Pfam" id="PF00391"/>
    </source>
</evidence>
<dbReference type="SUPFAM" id="SSF51621">
    <property type="entry name" value="Phosphoenolpyruvate/pyruvate domain"/>
    <property type="match status" value="1"/>
</dbReference>
<dbReference type="GO" id="GO:0008986">
    <property type="term" value="F:pyruvate, water dikinase activity"/>
    <property type="evidence" value="ECO:0007669"/>
    <property type="project" value="UniProtKB-EC"/>
</dbReference>
<dbReference type="Gene3D" id="3.30.470.20">
    <property type="entry name" value="ATP-grasp fold, B domain"/>
    <property type="match status" value="1"/>
</dbReference>
<proteinExistence type="inferred from homology"/>
<sequence length="1052" mass="117164">MTAKSNNQKRTEKDILWFEEISIKDVPLVGGKNASLGEMYSKLTPKGVSVPNGFALTSTAYWKFLKNTGLEKEIKKAIKGLDVSDLRELVKVGKKVREMILEAKFPEEIEKEIVTCYKKLSGDKSPGIAVAVRSSATAEDLPDASFAGQQETYLNVVGNKQLLKAVKSCVASLFTDRAISYREGHGYDHMNVALSVTVQEMVRSDVGTSGVMFSLDTESGFNGVVLVTASYGLGEYVVKGRVIPDQFYVFKEGLKKGKNAIISRSVGTKDVKLVYKKNGGTVQEKVKLADRNRFCISDKEIVQLSKWAVQIAEHYNKPQDMEWAKDGVTGKLYIVQARPETVKARSSHSVIEEYILKKKGKLLATGIGVGQKIGTGKVRIIEDPRDMNEFKKGEILVTRITDPDWEPIMRIAGAIVTEQGGKTSHAAIVSRELGVPAIVGAENVRKVLKNGQPVTISCSEGDEGHIYDTILPFEVKRTEIKETKKTKTKIMMNVGDPDNAFAMSFLPNDGVGLAREEFIFTNFIRIHPLALVHYNRLKDKSAKRKIANMTRAYKKKTEYCVDKLAEGMGRIAASVYPNDVIIRFSDFKTNEYATMIGGKEFEPKEENPMIGWRGASRYYSKEYKEAFKLECEAVKKVRDDWGLTNVITMVPFCRTPEEGKKVLKTMSDFGLKQGENGLQVYVMCEIPSNVVLADEFAKIFDGFSIGSNDLTQLTLGVDRDSALVSHVYDENDESVKTMIRNVIKVAHKHNKKIGICGQAPSDYPEFAEFLVREGIDSISLNPDTVVSTREKIAYTEKTLGKMGRKTSRKHLGIVALVGIMGAGLISLGAGCVDITGYDKVLESQAKIATVAELREKFNQRVQEINAQLLEEKETEIENNMSKMRESTFAKFSMDYPSTWSVEHWENGVSAKSATTGEYVSVFMQLVDHPVLEADKTVIDLSGVKALFYEVSLPNNDGVVIKVVEVEMEDGEILELNSNSDKFDKILSSFLFEQDSEDALPDRALNHWDVRDKKVCVQMIAYARKDAGSECQAFPTPCDVPQYWEVCDSEDLE</sequence>
<reference evidence="19 20" key="1">
    <citation type="journal article" date="2016" name="Nat. Commun.">
        <title>Thousands of microbial genomes shed light on interconnected biogeochemical processes in an aquifer system.</title>
        <authorList>
            <person name="Anantharaman K."/>
            <person name="Brown C.T."/>
            <person name="Hug L.A."/>
            <person name="Sharon I."/>
            <person name="Castelle C.J."/>
            <person name="Probst A.J."/>
            <person name="Thomas B.C."/>
            <person name="Singh A."/>
            <person name="Wilkins M.J."/>
            <person name="Karaoz U."/>
            <person name="Brodie E.L."/>
            <person name="Williams K.H."/>
            <person name="Hubbard S.S."/>
            <person name="Banfield J.F."/>
        </authorList>
    </citation>
    <scope>NUCLEOTIDE SEQUENCE [LARGE SCALE GENOMIC DNA]</scope>
</reference>
<dbReference type="InterPro" id="IPR036637">
    <property type="entry name" value="Phosphohistidine_dom_sf"/>
</dbReference>
<dbReference type="Gene3D" id="3.50.30.10">
    <property type="entry name" value="Phosphohistidine domain"/>
    <property type="match status" value="1"/>
</dbReference>
<gene>
    <name evidence="19" type="ORF">A2373_02125</name>
</gene>
<feature type="domain" description="PEP-utilising enzyme mobile" evidence="16">
    <location>
        <begin position="390"/>
        <end position="461"/>
    </location>
</feature>
<dbReference type="FunFam" id="3.30.470.20:FF:000017">
    <property type="entry name" value="Phosphoenolpyruvate synthase"/>
    <property type="match status" value="1"/>
</dbReference>
<evidence type="ECO:0000259" key="18">
    <source>
        <dbReference type="Pfam" id="PF02896"/>
    </source>
</evidence>
<evidence type="ECO:0000259" key="17">
    <source>
        <dbReference type="Pfam" id="PF01326"/>
    </source>
</evidence>
<dbReference type="InterPro" id="IPR000121">
    <property type="entry name" value="PEP_util_C"/>
</dbReference>
<comment type="cofactor">
    <cofactor evidence="1">
        <name>Mg(2+)</name>
        <dbReference type="ChEBI" id="CHEBI:18420"/>
    </cofactor>
</comment>
<keyword evidence="8" id="KW-0479">Metal-binding</keyword>
<evidence type="ECO:0000256" key="6">
    <source>
        <dbReference type="ARBA" id="ARBA00021623"/>
    </source>
</evidence>
<evidence type="ECO:0000256" key="14">
    <source>
        <dbReference type="ARBA" id="ARBA00047700"/>
    </source>
</evidence>
<feature type="domain" description="PEP-utilising enzyme C-terminal" evidence="18">
    <location>
        <begin position="481"/>
        <end position="794"/>
    </location>
</feature>
<dbReference type="Pfam" id="PF02896">
    <property type="entry name" value="PEP-utilizers_C"/>
    <property type="match status" value="1"/>
</dbReference>
<evidence type="ECO:0000256" key="7">
    <source>
        <dbReference type="ARBA" id="ARBA00022679"/>
    </source>
</evidence>
<protein>
    <recommendedName>
        <fullName evidence="6">Phosphoenolpyruvate synthase</fullName>
        <ecNumber evidence="5">2.7.9.2</ecNumber>
    </recommendedName>
    <alternativeName>
        <fullName evidence="13">Pyruvate, water dikinase</fullName>
    </alternativeName>
</protein>
<dbReference type="Gene3D" id="3.20.20.60">
    <property type="entry name" value="Phosphoenolpyruvate-binding domains"/>
    <property type="match status" value="1"/>
</dbReference>
<keyword evidence="7" id="KW-0808">Transferase</keyword>
<evidence type="ECO:0000256" key="11">
    <source>
        <dbReference type="ARBA" id="ARBA00022840"/>
    </source>
</evidence>
<comment type="function">
    <text evidence="2">Catalyzes the phosphorylation of pyruvate to phosphoenolpyruvate.</text>
</comment>
<evidence type="ECO:0000256" key="15">
    <source>
        <dbReference type="SAM" id="Coils"/>
    </source>
</evidence>
<dbReference type="InterPro" id="IPR002192">
    <property type="entry name" value="PPDK_AMP/ATP-bd"/>
</dbReference>
<dbReference type="PANTHER" id="PTHR43030">
    <property type="entry name" value="PHOSPHOENOLPYRUVATE SYNTHASE"/>
    <property type="match status" value="1"/>
</dbReference>
<dbReference type="InterPro" id="IPR008279">
    <property type="entry name" value="PEP-util_enz_mobile_dom"/>
</dbReference>
<keyword evidence="15" id="KW-0175">Coiled coil</keyword>
<dbReference type="GO" id="GO:0006094">
    <property type="term" value="P:gluconeogenesis"/>
    <property type="evidence" value="ECO:0007669"/>
    <property type="project" value="UniProtKB-UniPathway"/>
</dbReference>
<dbReference type="GO" id="GO:0046872">
    <property type="term" value="F:metal ion binding"/>
    <property type="evidence" value="ECO:0007669"/>
    <property type="project" value="UniProtKB-KW"/>
</dbReference>
<dbReference type="Proteomes" id="UP000176300">
    <property type="component" value="Unassembled WGS sequence"/>
</dbReference>
<evidence type="ECO:0000256" key="2">
    <source>
        <dbReference type="ARBA" id="ARBA00002988"/>
    </source>
</evidence>
<accession>A0A1F6NHQ9</accession>
<comment type="caution">
    <text evidence="19">The sequence shown here is derived from an EMBL/GenBank/DDBJ whole genome shotgun (WGS) entry which is preliminary data.</text>
</comment>
<dbReference type="GO" id="GO:0005524">
    <property type="term" value="F:ATP binding"/>
    <property type="evidence" value="ECO:0007669"/>
    <property type="project" value="UniProtKB-KW"/>
</dbReference>
<keyword evidence="9" id="KW-0547">Nucleotide-binding</keyword>
<keyword evidence="10" id="KW-0418">Kinase</keyword>
<evidence type="ECO:0000313" key="20">
    <source>
        <dbReference type="Proteomes" id="UP000176300"/>
    </source>
</evidence>
<dbReference type="InterPro" id="IPR006319">
    <property type="entry name" value="PEP_synth"/>
</dbReference>
<evidence type="ECO:0000256" key="5">
    <source>
        <dbReference type="ARBA" id="ARBA00011996"/>
    </source>
</evidence>
<evidence type="ECO:0000313" key="19">
    <source>
        <dbReference type="EMBL" id="OGH83437.1"/>
    </source>
</evidence>
<keyword evidence="11" id="KW-0067">ATP-binding</keyword>
<dbReference type="NCBIfam" id="TIGR01418">
    <property type="entry name" value="PEP_synth"/>
    <property type="match status" value="1"/>
</dbReference>
<dbReference type="SUPFAM" id="SSF56059">
    <property type="entry name" value="Glutathione synthetase ATP-binding domain-like"/>
    <property type="match status" value="1"/>
</dbReference>
<dbReference type="STRING" id="1798697.A2373_02125"/>
<name>A0A1F6NHQ9_9BACT</name>
<evidence type="ECO:0000256" key="9">
    <source>
        <dbReference type="ARBA" id="ARBA00022741"/>
    </source>
</evidence>
<evidence type="ECO:0000256" key="8">
    <source>
        <dbReference type="ARBA" id="ARBA00022723"/>
    </source>
</evidence>
<dbReference type="Pfam" id="PF01326">
    <property type="entry name" value="PPDK_N"/>
    <property type="match status" value="1"/>
</dbReference>
<dbReference type="NCBIfam" id="NF005057">
    <property type="entry name" value="PRK06464.1"/>
    <property type="match status" value="1"/>
</dbReference>
<feature type="coiled-coil region" evidence="15">
    <location>
        <begin position="854"/>
        <end position="886"/>
    </location>
</feature>
<evidence type="ECO:0000256" key="4">
    <source>
        <dbReference type="ARBA" id="ARBA00007837"/>
    </source>
</evidence>
<dbReference type="SUPFAM" id="SSF52009">
    <property type="entry name" value="Phosphohistidine domain"/>
    <property type="match status" value="1"/>
</dbReference>
<organism evidence="19 20">
    <name type="scientific">Candidatus Magasanikbacteria bacterium RIFOXYB1_FULL_40_15</name>
    <dbReference type="NCBI Taxonomy" id="1798697"/>
    <lineage>
        <taxon>Bacteria</taxon>
        <taxon>Candidatus Magasanikiibacteriota</taxon>
    </lineage>
</organism>
<dbReference type="PROSITE" id="PS00742">
    <property type="entry name" value="PEP_ENZYMES_2"/>
    <property type="match status" value="1"/>
</dbReference>
<dbReference type="Gene3D" id="3.30.1490.20">
    <property type="entry name" value="ATP-grasp fold, A domain"/>
    <property type="match status" value="1"/>
</dbReference>
<dbReference type="Pfam" id="PF00391">
    <property type="entry name" value="PEP-utilizers"/>
    <property type="match status" value="1"/>
</dbReference>
<dbReference type="PANTHER" id="PTHR43030:SF1">
    <property type="entry name" value="PHOSPHOENOLPYRUVATE SYNTHASE"/>
    <property type="match status" value="1"/>
</dbReference>
<feature type="domain" description="Pyruvate phosphate dikinase AMP/ATP-binding" evidence="17">
    <location>
        <begin position="27"/>
        <end position="351"/>
    </location>
</feature>
<dbReference type="EC" id="2.7.9.2" evidence="5"/>
<dbReference type="UniPathway" id="UPA00138"/>
<dbReference type="InterPro" id="IPR023151">
    <property type="entry name" value="PEP_util_CS"/>
</dbReference>
<dbReference type="FunFam" id="3.30.1490.20:FF:000010">
    <property type="entry name" value="Phosphoenolpyruvate synthase"/>
    <property type="match status" value="1"/>
</dbReference>
<evidence type="ECO:0000256" key="3">
    <source>
        <dbReference type="ARBA" id="ARBA00004742"/>
    </source>
</evidence>
<dbReference type="EMBL" id="MFQS01000013">
    <property type="protein sequence ID" value="OGH83437.1"/>
    <property type="molecule type" value="Genomic_DNA"/>
</dbReference>
<dbReference type="InterPro" id="IPR013815">
    <property type="entry name" value="ATP_grasp_subdomain_1"/>
</dbReference>
<dbReference type="AlphaFoldDB" id="A0A1F6NHQ9"/>
<comment type="pathway">
    <text evidence="3">Carbohydrate biosynthesis; gluconeogenesis.</text>
</comment>
<dbReference type="InterPro" id="IPR040442">
    <property type="entry name" value="Pyrv_kinase-like_dom_sf"/>
</dbReference>
<evidence type="ECO:0000256" key="12">
    <source>
        <dbReference type="ARBA" id="ARBA00022842"/>
    </source>
</evidence>
<dbReference type="InterPro" id="IPR015813">
    <property type="entry name" value="Pyrv/PenolPyrv_kinase-like_dom"/>
</dbReference>
<dbReference type="PROSITE" id="PS00370">
    <property type="entry name" value="PEP_ENZYMES_PHOS_SITE"/>
    <property type="match status" value="1"/>
</dbReference>
<dbReference type="InterPro" id="IPR018274">
    <property type="entry name" value="PEP_util_AS"/>
</dbReference>
<evidence type="ECO:0000256" key="10">
    <source>
        <dbReference type="ARBA" id="ARBA00022777"/>
    </source>
</evidence>
<keyword evidence="12" id="KW-0460">Magnesium</keyword>
<evidence type="ECO:0000256" key="13">
    <source>
        <dbReference type="ARBA" id="ARBA00033470"/>
    </source>
</evidence>
<evidence type="ECO:0000256" key="1">
    <source>
        <dbReference type="ARBA" id="ARBA00001946"/>
    </source>
</evidence>